<evidence type="ECO:0000313" key="3">
    <source>
        <dbReference type="Proteomes" id="UP000644548"/>
    </source>
</evidence>
<proteinExistence type="predicted"/>
<evidence type="ECO:0000313" key="2">
    <source>
        <dbReference type="EMBL" id="GGR77652.1"/>
    </source>
</evidence>
<name>A0ABQ2RYR9_9DEIO</name>
<keyword evidence="1" id="KW-0732">Signal</keyword>
<feature type="signal peptide" evidence="1">
    <location>
        <begin position="1"/>
        <end position="18"/>
    </location>
</feature>
<gene>
    <name evidence="2" type="ORF">GCM10008960_00430</name>
</gene>
<dbReference type="Proteomes" id="UP000644548">
    <property type="component" value="Unassembled WGS sequence"/>
</dbReference>
<comment type="caution">
    <text evidence="2">The sequence shown here is derived from an EMBL/GenBank/DDBJ whole genome shotgun (WGS) entry which is preliminary data.</text>
</comment>
<keyword evidence="3" id="KW-1185">Reference proteome</keyword>
<reference evidence="3" key="1">
    <citation type="journal article" date="2019" name="Int. J. Syst. Evol. Microbiol.">
        <title>The Global Catalogue of Microorganisms (GCM) 10K type strain sequencing project: providing services to taxonomists for standard genome sequencing and annotation.</title>
        <authorList>
            <consortium name="The Broad Institute Genomics Platform"/>
            <consortium name="The Broad Institute Genome Sequencing Center for Infectious Disease"/>
            <person name="Wu L."/>
            <person name="Ma J."/>
        </authorList>
    </citation>
    <scope>NUCLEOTIDE SEQUENCE [LARGE SCALE GENOMIC DNA]</scope>
    <source>
        <strain evidence="3">JCM 31405</strain>
    </source>
</reference>
<evidence type="ECO:0000256" key="1">
    <source>
        <dbReference type="SAM" id="SignalP"/>
    </source>
</evidence>
<accession>A0ABQ2RYR9</accession>
<dbReference type="EMBL" id="BMQN01000001">
    <property type="protein sequence ID" value="GGR77652.1"/>
    <property type="molecule type" value="Genomic_DNA"/>
</dbReference>
<sequence>MKRFLPLASLLLLGSALADPLEGTYDARRTTFLDGTLKGTLKITAEGKALRFTWDAPYGKFSGLGLRLGNAVAVAVGKPECGVAIYAQKGRTFTGNWTVTGAGVGTETFDWDGLKAARVDVRGSNPDGSTYAGKLLLPVQDGYTTPEWIIGKDETRGSGILMDGTLATAFGAPNCQVALYRLNPDTGELSGMFFQVSNAEVMTQAETATRR</sequence>
<organism evidence="2 3">
    <name type="scientific">Deinococcus sedimenti</name>
    <dbReference type="NCBI Taxonomy" id="1867090"/>
    <lineage>
        <taxon>Bacteria</taxon>
        <taxon>Thermotogati</taxon>
        <taxon>Deinococcota</taxon>
        <taxon>Deinococci</taxon>
        <taxon>Deinococcales</taxon>
        <taxon>Deinococcaceae</taxon>
        <taxon>Deinococcus</taxon>
    </lineage>
</organism>
<protein>
    <submittedName>
        <fullName evidence="2">Uncharacterized protein</fullName>
    </submittedName>
</protein>
<dbReference type="RefSeq" id="WP_189071182.1">
    <property type="nucleotide sequence ID" value="NZ_BMQN01000001.1"/>
</dbReference>
<feature type="chain" id="PRO_5046690524" evidence="1">
    <location>
        <begin position="19"/>
        <end position="211"/>
    </location>
</feature>